<dbReference type="InParanoid" id="E3LVP2"/>
<proteinExistence type="predicted"/>
<dbReference type="EMBL" id="DS268416">
    <property type="protein sequence ID" value="EFP12636.1"/>
    <property type="molecule type" value="Genomic_DNA"/>
</dbReference>
<accession>E3LVP2</accession>
<reference evidence="1" key="1">
    <citation type="submission" date="2007-07" db="EMBL/GenBank/DDBJ databases">
        <title>PCAP assembly of the Caenorhabditis remanei genome.</title>
        <authorList>
            <consortium name="The Caenorhabditis remanei Sequencing Consortium"/>
            <person name="Wilson R.K."/>
        </authorList>
    </citation>
    <scope>NUCLEOTIDE SEQUENCE [LARGE SCALE GENOMIC DNA]</scope>
    <source>
        <strain evidence="1">PB4641</strain>
    </source>
</reference>
<keyword evidence="2" id="KW-1185">Reference proteome</keyword>
<sequence length="82" mass="9252">MSTEVNLSPLCIAFLQVSWVTYAVTTQSFLGYLCGYDTEPRRFKLMSTEVNLSPRFIAFLQVSWVTYAVTTQSKIGGKKSDE</sequence>
<name>E3LVP2_CAERE</name>
<evidence type="ECO:0000313" key="1">
    <source>
        <dbReference type="EMBL" id="EFP12636.1"/>
    </source>
</evidence>
<protein>
    <submittedName>
        <fullName evidence="1">Uncharacterized protein</fullName>
    </submittedName>
</protein>
<dbReference type="AlphaFoldDB" id="E3LVP2"/>
<dbReference type="HOGENOM" id="CLU_2560490_0_0_1"/>
<organism evidence="2">
    <name type="scientific">Caenorhabditis remanei</name>
    <name type="common">Caenorhabditis vulgaris</name>
    <dbReference type="NCBI Taxonomy" id="31234"/>
    <lineage>
        <taxon>Eukaryota</taxon>
        <taxon>Metazoa</taxon>
        <taxon>Ecdysozoa</taxon>
        <taxon>Nematoda</taxon>
        <taxon>Chromadorea</taxon>
        <taxon>Rhabditida</taxon>
        <taxon>Rhabditina</taxon>
        <taxon>Rhabditomorpha</taxon>
        <taxon>Rhabditoidea</taxon>
        <taxon>Rhabditidae</taxon>
        <taxon>Peloderinae</taxon>
        <taxon>Caenorhabditis</taxon>
    </lineage>
</organism>
<evidence type="ECO:0000313" key="2">
    <source>
        <dbReference type="Proteomes" id="UP000008281"/>
    </source>
</evidence>
<dbReference type="Proteomes" id="UP000008281">
    <property type="component" value="Unassembled WGS sequence"/>
</dbReference>
<gene>
    <name evidence="1" type="ORF">CRE_29766</name>
</gene>